<feature type="transmembrane region" description="Helical" evidence="12">
    <location>
        <begin position="337"/>
        <end position="356"/>
    </location>
</feature>
<feature type="transmembrane region" description="Helical" evidence="12">
    <location>
        <begin position="70"/>
        <end position="88"/>
    </location>
</feature>
<evidence type="ECO:0000256" key="1">
    <source>
        <dbReference type="ARBA" id="ARBA00004141"/>
    </source>
</evidence>
<feature type="binding site" evidence="8">
    <location>
        <position position="79"/>
    </location>
    <ligand>
        <name>Na(+)</name>
        <dbReference type="ChEBI" id="CHEBI:29101"/>
        <label>1</label>
    </ligand>
</feature>
<proteinExistence type="inferred from homology"/>
<feature type="binding site" evidence="8">
    <location>
        <position position="78"/>
    </location>
    <ligand>
        <name>Na(+)</name>
        <dbReference type="ChEBI" id="CHEBI:29101"/>
        <label>1</label>
    </ligand>
</feature>
<feature type="transmembrane region" description="Helical" evidence="12">
    <location>
        <begin position="241"/>
        <end position="259"/>
    </location>
</feature>
<comment type="subcellular location">
    <subcellularLocation>
        <location evidence="1">Membrane</location>
        <topology evidence="1">Multi-pass membrane protein</topology>
    </subcellularLocation>
</comment>
<evidence type="ECO:0000256" key="12">
    <source>
        <dbReference type="SAM" id="Phobius"/>
    </source>
</evidence>
<dbReference type="AlphaFoldDB" id="A0ABD0M6H1"/>
<evidence type="ECO:0000256" key="5">
    <source>
        <dbReference type="ARBA" id="ARBA00022989"/>
    </source>
</evidence>
<comment type="similarity">
    <text evidence="2 10">Belongs to the sodium:neurotransmitter symporter (SNF) (TC 2.A.22) family.</text>
</comment>
<dbReference type="PROSITE" id="PS00610">
    <property type="entry name" value="NA_NEUROTRAN_SYMP_1"/>
    <property type="match status" value="1"/>
</dbReference>
<keyword evidence="9" id="KW-1015">Disulfide bond</keyword>
<feature type="non-terminal residue" evidence="13">
    <location>
        <position position="1"/>
    </location>
</feature>
<gene>
    <name evidence="13" type="ORF">BaRGS_00001192</name>
</gene>
<evidence type="ECO:0000256" key="3">
    <source>
        <dbReference type="ARBA" id="ARBA00022448"/>
    </source>
</evidence>
<evidence type="ECO:0000313" key="14">
    <source>
        <dbReference type="Proteomes" id="UP001519460"/>
    </source>
</evidence>
<dbReference type="SUPFAM" id="SSF161070">
    <property type="entry name" value="SNF-like"/>
    <property type="match status" value="2"/>
</dbReference>
<feature type="binding site" evidence="8">
    <location>
        <position position="76"/>
    </location>
    <ligand>
        <name>Na(+)</name>
        <dbReference type="ChEBI" id="CHEBI:29101"/>
        <label>1</label>
    </ligand>
</feature>
<name>A0ABD0M6H1_9CAEN</name>
<keyword evidence="7" id="KW-0325">Glycoprotein</keyword>
<organism evidence="13 14">
    <name type="scientific">Batillaria attramentaria</name>
    <dbReference type="NCBI Taxonomy" id="370345"/>
    <lineage>
        <taxon>Eukaryota</taxon>
        <taxon>Metazoa</taxon>
        <taxon>Spiralia</taxon>
        <taxon>Lophotrochozoa</taxon>
        <taxon>Mollusca</taxon>
        <taxon>Gastropoda</taxon>
        <taxon>Caenogastropoda</taxon>
        <taxon>Sorbeoconcha</taxon>
        <taxon>Cerithioidea</taxon>
        <taxon>Batillariidae</taxon>
        <taxon>Batillaria</taxon>
    </lineage>
</organism>
<evidence type="ECO:0000256" key="11">
    <source>
        <dbReference type="SAM" id="MobiDB-lite"/>
    </source>
</evidence>
<dbReference type="Pfam" id="PF00209">
    <property type="entry name" value="SNF"/>
    <property type="match status" value="2"/>
</dbReference>
<evidence type="ECO:0000256" key="10">
    <source>
        <dbReference type="RuleBase" id="RU003732"/>
    </source>
</evidence>
<evidence type="ECO:0000256" key="2">
    <source>
        <dbReference type="ARBA" id="ARBA00006459"/>
    </source>
</evidence>
<keyword evidence="4 10" id="KW-0812">Transmembrane</keyword>
<keyword evidence="8" id="KW-0479">Metal-binding</keyword>
<keyword evidence="3 10" id="KW-0813">Transport</keyword>
<comment type="caution">
    <text evidence="13">The sequence shown here is derived from an EMBL/GenBank/DDBJ whole genome shotgun (WGS) entry which is preliminary data.</text>
</comment>
<accession>A0ABD0M6H1</accession>
<dbReference type="EMBL" id="JACVVK020000004">
    <property type="protein sequence ID" value="KAK7507257.1"/>
    <property type="molecule type" value="Genomic_DNA"/>
</dbReference>
<sequence>VRAYENRRTVSYSISVKWVTHLLHTSSINSCYGIVTLVRFRVRETEKQQLNGSQHLSTHQRAQWGHQVEFVLTLIGYAVGLGNVWRFPYLCFKNGGGAFLIPYTLCLIVMGIPMFALEVAFGQFGGRGPLTIWYVSPAFRGVGIAAMLVSAIIQLYYGVVIAWGMYYLFASMSNELPWTRCDSCSCLLYEYSNATMDDIYNQTGYNCTSYDGEARPASEIYFFEDVLEISGSIAKAGPVKWEITLCSLLGWALVFAVLCRGIESLGKGGFAGPHHQLSYQYICWIRRLLSAGAHSVLARNFSGQCHEGSSQFSLVETVITSVFDEFPHRFGAKWRKYAFRALWCFIGFLLGLPYLTRGGSYLLDLVDNSILGFPSLVVGLCELLVLSYVYGFRQFIIDVQSMTNIRPFLFIPCWLFISPVLLLHQSRTARGDPEWAEVIFWLISLTPIVCIPAWFFYYTCPRGVWEVLSDLTRPKPEWFNRRFSVRRKAVRKWGDDALARTDSYVQEAARREMAMNRPGSDLSNDSPAKDLVSESAKGAENSPV</sequence>
<feature type="disulfide bond" evidence="9">
    <location>
        <begin position="181"/>
        <end position="186"/>
    </location>
</feature>
<evidence type="ECO:0000313" key="13">
    <source>
        <dbReference type="EMBL" id="KAK7507257.1"/>
    </source>
</evidence>
<feature type="transmembrane region" description="Helical" evidence="12">
    <location>
        <begin position="408"/>
        <end position="426"/>
    </location>
</feature>
<keyword evidence="10" id="KW-0769">Symport</keyword>
<keyword evidence="5 12" id="KW-1133">Transmembrane helix</keyword>
<evidence type="ECO:0000256" key="4">
    <source>
        <dbReference type="ARBA" id="ARBA00022692"/>
    </source>
</evidence>
<feature type="region of interest" description="Disordered" evidence="11">
    <location>
        <begin position="515"/>
        <end position="544"/>
    </location>
</feature>
<feature type="transmembrane region" description="Helical" evidence="12">
    <location>
        <begin position="376"/>
        <end position="396"/>
    </location>
</feature>
<dbReference type="PROSITE" id="PS50267">
    <property type="entry name" value="NA_NEUROTRAN_SYMP_3"/>
    <property type="match status" value="2"/>
</dbReference>
<dbReference type="GO" id="GO:0015293">
    <property type="term" value="F:symporter activity"/>
    <property type="evidence" value="ECO:0007669"/>
    <property type="project" value="UniProtKB-KW"/>
</dbReference>
<protein>
    <recommendedName>
        <fullName evidence="10">Transporter</fullName>
    </recommendedName>
</protein>
<reference evidence="13 14" key="1">
    <citation type="journal article" date="2023" name="Sci. Data">
        <title>Genome assembly of the Korean intertidal mud-creeper Batillaria attramentaria.</title>
        <authorList>
            <person name="Patra A.K."/>
            <person name="Ho P.T."/>
            <person name="Jun S."/>
            <person name="Lee S.J."/>
            <person name="Kim Y."/>
            <person name="Won Y.J."/>
        </authorList>
    </citation>
    <scope>NUCLEOTIDE SEQUENCE [LARGE SCALE GENOMIC DNA]</scope>
    <source>
        <strain evidence="13">Wonlab-2016</strain>
    </source>
</reference>
<dbReference type="PANTHER" id="PTHR11616:SF321">
    <property type="entry name" value="SODIUM-DEPENDENT NUTRIENT AMINO ACID TRANSPORTER 1-RELATED"/>
    <property type="match status" value="1"/>
</dbReference>
<evidence type="ECO:0000256" key="6">
    <source>
        <dbReference type="ARBA" id="ARBA00023136"/>
    </source>
</evidence>
<feature type="transmembrane region" description="Helical" evidence="12">
    <location>
        <begin position="438"/>
        <end position="458"/>
    </location>
</feature>
<dbReference type="PRINTS" id="PR00176">
    <property type="entry name" value="NANEUSMPORT"/>
</dbReference>
<evidence type="ECO:0000256" key="7">
    <source>
        <dbReference type="ARBA" id="ARBA00023180"/>
    </source>
</evidence>
<feature type="transmembrane region" description="Helical" evidence="12">
    <location>
        <begin position="142"/>
        <end position="169"/>
    </location>
</feature>
<keyword evidence="6 12" id="KW-0472">Membrane</keyword>
<evidence type="ECO:0000256" key="8">
    <source>
        <dbReference type="PIRSR" id="PIRSR600175-1"/>
    </source>
</evidence>
<dbReference type="InterPro" id="IPR037272">
    <property type="entry name" value="SNS_sf"/>
</dbReference>
<keyword evidence="8" id="KW-0915">Sodium</keyword>
<keyword evidence="14" id="KW-1185">Reference proteome</keyword>
<dbReference type="PANTHER" id="PTHR11616">
    <property type="entry name" value="SODIUM/CHLORIDE DEPENDENT TRANSPORTER"/>
    <property type="match status" value="1"/>
</dbReference>
<feature type="binding site" evidence="8">
    <location>
        <position position="83"/>
    </location>
    <ligand>
        <name>Na(+)</name>
        <dbReference type="ChEBI" id="CHEBI:29101"/>
        <label>1</label>
    </ligand>
</feature>
<dbReference type="InterPro" id="IPR000175">
    <property type="entry name" value="Na/ntran_symport"/>
</dbReference>
<feature type="transmembrane region" description="Helical" evidence="12">
    <location>
        <begin position="100"/>
        <end position="121"/>
    </location>
</feature>
<dbReference type="Proteomes" id="UP001519460">
    <property type="component" value="Unassembled WGS sequence"/>
</dbReference>
<evidence type="ECO:0000256" key="9">
    <source>
        <dbReference type="PIRSR" id="PIRSR600175-2"/>
    </source>
</evidence>
<dbReference type="GO" id="GO:0016020">
    <property type="term" value="C:membrane"/>
    <property type="evidence" value="ECO:0007669"/>
    <property type="project" value="UniProtKB-SubCell"/>
</dbReference>